<feature type="compositionally biased region" description="Basic and acidic residues" evidence="3">
    <location>
        <begin position="841"/>
        <end position="853"/>
    </location>
</feature>
<organism evidence="5 8">
    <name type="scientific">Priapulus caudatus</name>
    <name type="common">Priapulid worm</name>
    <dbReference type="NCBI Taxonomy" id="37621"/>
    <lineage>
        <taxon>Eukaryota</taxon>
        <taxon>Metazoa</taxon>
        <taxon>Ecdysozoa</taxon>
        <taxon>Scalidophora</taxon>
        <taxon>Priapulida</taxon>
        <taxon>Priapulimorpha</taxon>
        <taxon>Priapulimorphida</taxon>
        <taxon>Priapulidae</taxon>
        <taxon>Priapulus</taxon>
    </lineage>
</organism>
<feature type="compositionally biased region" description="Polar residues" evidence="3">
    <location>
        <begin position="539"/>
        <end position="549"/>
    </location>
</feature>
<accession>A0ABM1DNU3</accession>
<evidence type="ECO:0000313" key="6">
    <source>
        <dbReference type="RefSeq" id="XP_014661612.1"/>
    </source>
</evidence>
<dbReference type="Proteomes" id="UP000695022">
    <property type="component" value="Unplaced"/>
</dbReference>
<evidence type="ECO:0000259" key="4">
    <source>
        <dbReference type="Pfam" id="PF17177"/>
    </source>
</evidence>
<evidence type="ECO:0000313" key="7">
    <source>
        <dbReference type="RefSeq" id="XP_014661613.1"/>
    </source>
</evidence>
<feature type="region of interest" description="Disordered" evidence="3">
    <location>
        <begin position="841"/>
        <end position="879"/>
    </location>
</feature>
<dbReference type="InterPro" id="IPR033443">
    <property type="entry name" value="PROP1-like_PPR_dom"/>
</dbReference>
<evidence type="ECO:0000256" key="3">
    <source>
        <dbReference type="SAM" id="MobiDB-lite"/>
    </source>
</evidence>
<keyword evidence="5" id="KW-1185">Reference proteome</keyword>
<dbReference type="Gene3D" id="1.25.40.10">
    <property type="entry name" value="Tetratricopeptide repeat domain"/>
    <property type="match status" value="3"/>
</dbReference>
<feature type="region of interest" description="Disordered" evidence="3">
    <location>
        <begin position="120"/>
        <end position="207"/>
    </location>
</feature>
<feature type="compositionally biased region" description="Polar residues" evidence="3">
    <location>
        <begin position="136"/>
        <end position="148"/>
    </location>
</feature>
<feature type="domain" description="PROP1-like PPR" evidence="4">
    <location>
        <begin position="298"/>
        <end position="457"/>
    </location>
</feature>
<feature type="compositionally biased region" description="Polar residues" evidence="3">
    <location>
        <begin position="494"/>
        <end position="507"/>
    </location>
</feature>
<feature type="repeat" description="PPR" evidence="2">
    <location>
        <begin position="294"/>
        <end position="328"/>
    </location>
</feature>
<feature type="compositionally biased region" description="Basic residues" evidence="3">
    <location>
        <begin position="868"/>
        <end position="879"/>
    </location>
</feature>
<name>A0ABM1DNU3_PRICU</name>
<dbReference type="PROSITE" id="PS51375">
    <property type="entry name" value="PPR"/>
    <property type="match status" value="3"/>
</dbReference>
<feature type="repeat" description="PPR" evidence="2">
    <location>
        <begin position="403"/>
        <end position="439"/>
    </location>
</feature>
<feature type="region of interest" description="Disordered" evidence="3">
    <location>
        <begin position="493"/>
        <end position="550"/>
    </location>
</feature>
<dbReference type="Pfam" id="PF13812">
    <property type="entry name" value="PPR_3"/>
    <property type="match status" value="1"/>
</dbReference>
<evidence type="ECO:0000256" key="2">
    <source>
        <dbReference type="PROSITE-ProRule" id="PRU00708"/>
    </source>
</evidence>
<sequence length="879" mass="100095">MALMLGRIAIGQRCLSSSASNVFECVLLKHNVRLCSTRLPKSASNLDNDDCQPFVEPGHSPTVQESQSINDADTFGVLDPKFREKSDQEMFRGIKNNFRNKSQHQKICSHLLKRKTQIENEASDYQVQDERGTTIHDPSTSSHPVSQHFQKHAHRKFIPAHELASSDAARDSNDNAEWEMNSSHSRSPGQNVHLQSRAEDESTRDTADTSADLFGELVEDEFERAALFGDEKRGGAEHDDDKKEATSVIPEGLRRKNIRHWEKLLEKFLKRGMVKEAVDMLEVDCLKVRHIHPTVFMYSTVISACGKVGYADKAFKLFKNMKERGLIPNDHIYTALFNACAISPFNDDSLRRANYLRQVMFQKQIVPNQKTYHAMIKAFSMKGDMSTAFQIVDEMLEAGMMPNEETYNHLLLACLGARDVGFKYAIQVWRKMVRQRVKPTLQSYNILLGVVRLCGLGDSQSANKLLELDDVVSKAKDNKRLEKPRMVTVEPVSYDSTLQRGHTSSVETSDRDPTLTASYTASDIGSHSVDGGTQDEVGRTSNEQNNLHTRSLEPKSCVALAKMKLPNLLSPSLTDLQDVVSIGAVKTAQDRLMLLGEMAGFLKHMRKNKVQPDDRTFVKLVEIIPSDSETEMALLSFMESHKVKPTLELFNWLIRKRNYRNDFESAKEVLALMHQHGCHPNIATFGSLATGCSKQSQALQLLQDIDLAGMSPNIEILGALIHKACMAKSFFYLIRLCRQMDKLDIAPDKRCIVDIEQLIHYTKFNIVRMEKGMPVPSVYRKPWLKDGFRTFMLFYAEWLVQTSVRVDPHPWDTYRRKEDEPVTEPSGRLMRQHYEALNSLEDAHRETHREKHLQPAPAQPRRQVVRPTKQKLLHQKARR</sequence>
<reference evidence="6 7" key="1">
    <citation type="submission" date="2025-05" db="UniProtKB">
        <authorList>
            <consortium name="RefSeq"/>
        </authorList>
    </citation>
    <scope>IDENTIFICATION</scope>
</reference>
<keyword evidence="1" id="KW-0677">Repeat</keyword>
<feature type="compositionally biased region" description="Basic residues" evidence="3">
    <location>
        <begin position="149"/>
        <end position="158"/>
    </location>
</feature>
<dbReference type="InterPro" id="IPR011990">
    <property type="entry name" value="TPR-like_helical_dom_sf"/>
</dbReference>
<dbReference type="RefSeq" id="XP_014661613.1">
    <property type="nucleotide sequence ID" value="XM_014806127.1"/>
</dbReference>
<evidence type="ECO:0000313" key="5">
    <source>
        <dbReference type="Proteomes" id="UP000695022"/>
    </source>
</evidence>
<dbReference type="RefSeq" id="XP_014661614.1">
    <property type="nucleotide sequence ID" value="XM_014806128.1"/>
</dbReference>
<feature type="compositionally biased region" description="Basic and acidic residues" evidence="3">
    <location>
        <begin position="196"/>
        <end position="207"/>
    </location>
</feature>
<dbReference type="Pfam" id="PF17177">
    <property type="entry name" value="PPR_long"/>
    <property type="match status" value="1"/>
</dbReference>
<dbReference type="PANTHER" id="PTHR47936">
    <property type="entry name" value="PPR_LONG DOMAIN-CONTAINING PROTEIN"/>
    <property type="match status" value="1"/>
</dbReference>
<dbReference type="PANTHER" id="PTHR47936:SF1">
    <property type="entry name" value="PENTATRICOPEPTIDE REPEAT-CONTAINING PROTEIN GUN1, CHLOROPLASTIC"/>
    <property type="match status" value="1"/>
</dbReference>
<feature type="repeat" description="PPR" evidence="2">
    <location>
        <begin position="368"/>
        <end position="402"/>
    </location>
</feature>
<evidence type="ECO:0000256" key="1">
    <source>
        <dbReference type="ARBA" id="ARBA00022737"/>
    </source>
</evidence>
<dbReference type="RefSeq" id="XP_014661612.1">
    <property type="nucleotide sequence ID" value="XM_014806126.1"/>
</dbReference>
<gene>
    <name evidence="6 7 8" type="primary">LOC106804786</name>
</gene>
<feature type="compositionally biased region" description="Polar residues" evidence="3">
    <location>
        <begin position="180"/>
        <end position="194"/>
    </location>
</feature>
<dbReference type="GeneID" id="106804786"/>
<dbReference type="NCBIfam" id="TIGR00756">
    <property type="entry name" value="PPR"/>
    <property type="match status" value="2"/>
</dbReference>
<dbReference type="InterPro" id="IPR002885">
    <property type="entry name" value="PPR_rpt"/>
</dbReference>
<protein>
    <submittedName>
        <fullName evidence="6 7">Pentatricopeptide repeat-containing protein 1, mitochondrial-like isoform X1</fullName>
    </submittedName>
</protein>
<evidence type="ECO:0000313" key="8">
    <source>
        <dbReference type="RefSeq" id="XP_014661614.1"/>
    </source>
</evidence>
<proteinExistence type="predicted"/>
<feature type="compositionally biased region" description="Polar residues" evidence="3">
    <location>
        <begin position="515"/>
        <end position="525"/>
    </location>
</feature>